<dbReference type="InterPro" id="IPR029052">
    <property type="entry name" value="Metallo-depent_PP-like"/>
</dbReference>
<evidence type="ECO:0000256" key="1">
    <source>
        <dbReference type="ARBA" id="ARBA00022723"/>
    </source>
</evidence>
<dbReference type="KEGG" id="epi:Q3V30_18440"/>
<organism evidence="6 7">
    <name type="scientific">Erwinia pyri</name>
    <dbReference type="NCBI Taxonomy" id="3062598"/>
    <lineage>
        <taxon>Bacteria</taxon>
        <taxon>Pseudomonadati</taxon>
        <taxon>Pseudomonadota</taxon>
        <taxon>Gammaproteobacteria</taxon>
        <taxon>Enterobacterales</taxon>
        <taxon>Erwiniaceae</taxon>
        <taxon>Erwinia</taxon>
    </lineage>
</organism>
<evidence type="ECO:0000259" key="5">
    <source>
        <dbReference type="Pfam" id="PF00149"/>
    </source>
</evidence>
<dbReference type="SUPFAM" id="SSF56300">
    <property type="entry name" value="Metallo-dependent phosphatases"/>
    <property type="match status" value="1"/>
</dbReference>
<keyword evidence="2" id="KW-0378">Hydrolase</keyword>
<gene>
    <name evidence="6" type="ORF">Q3V30_18440</name>
</gene>
<proteinExistence type="inferred from homology"/>
<evidence type="ECO:0000256" key="3">
    <source>
        <dbReference type="ARBA" id="ARBA00023004"/>
    </source>
</evidence>
<evidence type="ECO:0000313" key="7">
    <source>
        <dbReference type="Proteomes" id="UP001228139"/>
    </source>
</evidence>
<dbReference type="RefSeq" id="WP_306208256.1">
    <property type="nucleotide sequence ID" value="NZ_CP132353.1"/>
</dbReference>
<dbReference type="EMBL" id="CP132353">
    <property type="protein sequence ID" value="WLS78413.1"/>
    <property type="molecule type" value="Genomic_DNA"/>
</dbReference>
<evidence type="ECO:0000313" key="6">
    <source>
        <dbReference type="EMBL" id="WLS78413.1"/>
    </source>
</evidence>
<dbReference type="InterPro" id="IPR050884">
    <property type="entry name" value="CNP_phosphodiesterase-III"/>
</dbReference>
<evidence type="ECO:0000256" key="4">
    <source>
        <dbReference type="ARBA" id="ARBA00025742"/>
    </source>
</evidence>
<dbReference type="Gene3D" id="3.60.21.10">
    <property type="match status" value="1"/>
</dbReference>
<reference evidence="6 7" key="1">
    <citation type="submission" date="2023-07" db="EMBL/GenBank/DDBJ databases">
        <title>Pathogenic bacteria of pear tree diseases.</title>
        <authorList>
            <person name="Zhang Z."/>
            <person name="He L."/>
            <person name="Huang R."/>
        </authorList>
    </citation>
    <scope>NUCLEOTIDE SEQUENCE [LARGE SCALE GENOMIC DNA]</scope>
    <source>
        <strain evidence="6 7">DE2</strain>
    </source>
</reference>
<keyword evidence="7" id="KW-1185">Reference proteome</keyword>
<dbReference type="AlphaFoldDB" id="A0AA50HQ22"/>
<dbReference type="GO" id="GO:0046872">
    <property type="term" value="F:metal ion binding"/>
    <property type="evidence" value="ECO:0007669"/>
    <property type="project" value="UniProtKB-KW"/>
</dbReference>
<dbReference type="PANTHER" id="PTHR42988:SF2">
    <property type="entry name" value="CYCLIC NUCLEOTIDE PHOSPHODIESTERASE CBUA0032-RELATED"/>
    <property type="match status" value="1"/>
</dbReference>
<sequence>MLIAQVSDIHASQDNDNLSRFDRALEWLDQLSPDVLVLTGDLIDAGWGEGYHLISERLKLKKWTSLILPGNSDDRHLMRSVWGANQWASDAPGDSLHFVYETEHLRLTGLDTTVENKISGNVINHLAWLKKQLQSVTTPPSLLFLHHHIFESGIPTLDSTMCDGSSQLAELLRQIPDKPLAIASGHVHRPVAGIFAGIPAFISGSICPANPLWFGSANVPPVNDPPSLMIHRYAGNVLTSHHVSI</sequence>
<dbReference type="Pfam" id="PF00149">
    <property type="entry name" value="Metallophos"/>
    <property type="match status" value="1"/>
</dbReference>
<dbReference type="Proteomes" id="UP001228139">
    <property type="component" value="Chromosome"/>
</dbReference>
<evidence type="ECO:0000256" key="2">
    <source>
        <dbReference type="ARBA" id="ARBA00022801"/>
    </source>
</evidence>
<dbReference type="InterPro" id="IPR004843">
    <property type="entry name" value="Calcineurin-like_PHP"/>
</dbReference>
<dbReference type="PANTHER" id="PTHR42988">
    <property type="entry name" value="PHOSPHOHYDROLASE"/>
    <property type="match status" value="1"/>
</dbReference>
<keyword evidence="3" id="KW-0408">Iron</keyword>
<accession>A0AA50HQ22</accession>
<comment type="similarity">
    <text evidence="4">Belongs to the cyclic nucleotide phosphodiesterase class-III family.</text>
</comment>
<feature type="domain" description="Calcineurin-like phosphoesterase" evidence="5">
    <location>
        <begin position="1"/>
        <end position="190"/>
    </location>
</feature>
<protein>
    <submittedName>
        <fullName evidence="6">Metallophosphoesterase</fullName>
    </submittedName>
</protein>
<keyword evidence="1" id="KW-0479">Metal-binding</keyword>
<name>A0AA50HQ22_9GAMM</name>
<dbReference type="GO" id="GO:0016787">
    <property type="term" value="F:hydrolase activity"/>
    <property type="evidence" value="ECO:0007669"/>
    <property type="project" value="UniProtKB-KW"/>
</dbReference>